<feature type="region of interest" description="Disordered" evidence="1">
    <location>
        <begin position="414"/>
        <end position="440"/>
    </location>
</feature>
<sequence>MKLSGSLSRKSSKAKGFSIKVDKRLITASEKDQNSTEMSAASVEVSESVKFDTMPVIYENGKEGNHEKEENESPSMSNGSEAEVNEEAKSEENEKGNEQPSDEKSVKEIEPSVENASSNSPKDEEIEMKKQRSGTPQRRSSTPQRKSGRIRTKQLSPSKSSTATNSVPPMKILKINLTPCKASTNGTVSNEKSPKVSSGDSAKPKKKDVEDKEKVEPTVIEEKEVVEIEASDNKEVENQKKEEEEKPDIDADLPYLRSLRLISGRRSLSRSPYSPSESNVSFSQSKKKLSRRKDTYLKDDSEADLQVTEYEFHTSTISGKRKADRIDDQASSVAESSLKKPKNEEDEIHLYLMDDGEDKHSSEMDLNVSGLVDDSQKSSSSKQYSSADEEVEESNLLDKDYIIVDESMEVGREAKEGYFNSPDSPTPSNRSGKRKWCVLM</sequence>
<feature type="compositionally biased region" description="Polar residues" evidence="1">
    <location>
        <begin position="421"/>
        <end position="430"/>
    </location>
</feature>
<comment type="caution">
    <text evidence="2">The sequence shown here is derived from an EMBL/GenBank/DDBJ whole genome shotgun (WGS) entry which is preliminary data.</text>
</comment>
<evidence type="ECO:0000256" key="1">
    <source>
        <dbReference type="SAM" id="MobiDB-lite"/>
    </source>
</evidence>
<name>A0A8K0KE67_LADFU</name>
<feature type="compositionally biased region" description="Polar residues" evidence="1">
    <location>
        <begin position="181"/>
        <end position="200"/>
    </location>
</feature>
<feature type="compositionally biased region" description="Polar residues" evidence="1">
    <location>
        <begin position="133"/>
        <end position="145"/>
    </location>
</feature>
<feature type="compositionally biased region" description="Low complexity" evidence="1">
    <location>
        <begin position="39"/>
        <end position="48"/>
    </location>
</feature>
<dbReference type="EMBL" id="KZ308506">
    <property type="protein sequence ID" value="KAG8230728.1"/>
    <property type="molecule type" value="Genomic_DNA"/>
</dbReference>
<feature type="compositionally biased region" description="Basic and acidic residues" evidence="1">
    <location>
        <begin position="60"/>
        <end position="71"/>
    </location>
</feature>
<feature type="compositionally biased region" description="Basic and acidic residues" evidence="1">
    <location>
        <begin position="86"/>
        <end position="110"/>
    </location>
</feature>
<feature type="compositionally biased region" description="Low complexity" evidence="1">
    <location>
        <begin position="377"/>
        <end position="386"/>
    </location>
</feature>
<dbReference type="AlphaFoldDB" id="A0A8K0KE67"/>
<evidence type="ECO:0000313" key="2">
    <source>
        <dbReference type="EMBL" id="KAG8230728.1"/>
    </source>
</evidence>
<gene>
    <name evidence="2" type="ORF">J437_LFUL010830</name>
</gene>
<dbReference type="OrthoDB" id="10674070at2759"/>
<organism evidence="2 3">
    <name type="scientific">Ladona fulva</name>
    <name type="common">Scarce chaser dragonfly</name>
    <name type="synonym">Libellula fulva</name>
    <dbReference type="NCBI Taxonomy" id="123851"/>
    <lineage>
        <taxon>Eukaryota</taxon>
        <taxon>Metazoa</taxon>
        <taxon>Ecdysozoa</taxon>
        <taxon>Arthropoda</taxon>
        <taxon>Hexapoda</taxon>
        <taxon>Insecta</taxon>
        <taxon>Pterygota</taxon>
        <taxon>Palaeoptera</taxon>
        <taxon>Odonata</taxon>
        <taxon>Epiprocta</taxon>
        <taxon>Anisoptera</taxon>
        <taxon>Libelluloidea</taxon>
        <taxon>Libellulidae</taxon>
        <taxon>Ladona</taxon>
    </lineage>
</organism>
<feature type="compositionally biased region" description="Polar residues" evidence="1">
    <location>
        <begin position="153"/>
        <end position="167"/>
    </location>
</feature>
<keyword evidence="3" id="KW-1185">Reference proteome</keyword>
<proteinExistence type="predicted"/>
<feature type="compositionally biased region" description="Basic and acidic residues" evidence="1">
    <location>
        <begin position="121"/>
        <end position="130"/>
    </location>
</feature>
<feature type="compositionally biased region" description="Low complexity" evidence="1">
    <location>
        <begin position="256"/>
        <end position="283"/>
    </location>
</feature>
<feature type="compositionally biased region" description="Basic residues" evidence="1">
    <location>
        <begin position="431"/>
        <end position="440"/>
    </location>
</feature>
<dbReference type="Proteomes" id="UP000792457">
    <property type="component" value="Unassembled WGS sequence"/>
</dbReference>
<evidence type="ECO:0000313" key="3">
    <source>
        <dbReference type="Proteomes" id="UP000792457"/>
    </source>
</evidence>
<accession>A0A8K0KE67</accession>
<reference evidence="2" key="2">
    <citation type="submission" date="2017-10" db="EMBL/GenBank/DDBJ databases">
        <title>Ladona fulva Genome sequencing and assembly.</title>
        <authorList>
            <person name="Murali S."/>
            <person name="Richards S."/>
            <person name="Bandaranaike D."/>
            <person name="Bellair M."/>
            <person name="Blankenburg K."/>
            <person name="Chao H."/>
            <person name="Dinh H."/>
            <person name="Doddapaneni H."/>
            <person name="Dugan-Rocha S."/>
            <person name="Elkadiri S."/>
            <person name="Gnanaolivu R."/>
            <person name="Hernandez B."/>
            <person name="Skinner E."/>
            <person name="Javaid M."/>
            <person name="Lee S."/>
            <person name="Li M."/>
            <person name="Ming W."/>
            <person name="Munidasa M."/>
            <person name="Muniz J."/>
            <person name="Nguyen L."/>
            <person name="Hughes D."/>
            <person name="Osuji N."/>
            <person name="Pu L.-L."/>
            <person name="Puazo M."/>
            <person name="Qu C."/>
            <person name="Quiroz J."/>
            <person name="Raj R."/>
            <person name="Weissenberger G."/>
            <person name="Xin Y."/>
            <person name="Zou X."/>
            <person name="Han Y."/>
            <person name="Worley K."/>
            <person name="Muzny D."/>
            <person name="Gibbs R."/>
        </authorList>
    </citation>
    <scope>NUCLEOTIDE SEQUENCE</scope>
    <source>
        <strain evidence="2">Sampled in the wild</strain>
    </source>
</reference>
<feature type="compositionally biased region" description="Basic and acidic residues" evidence="1">
    <location>
        <begin position="207"/>
        <end position="244"/>
    </location>
</feature>
<protein>
    <submittedName>
        <fullName evidence="2">Uncharacterized protein</fullName>
    </submittedName>
</protein>
<feature type="region of interest" description="Disordered" evidence="1">
    <location>
        <begin position="1"/>
        <end position="399"/>
    </location>
</feature>
<reference evidence="2" key="1">
    <citation type="submission" date="2013-04" db="EMBL/GenBank/DDBJ databases">
        <authorList>
            <person name="Qu J."/>
            <person name="Murali S.C."/>
            <person name="Bandaranaike D."/>
            <person name="Bellair M."/>
            <person name="Blankenburg K."/>
            <person name="Chao H."/>
            <person name="Dinh H."/>
            <person name="Doddapaneni H."/>
            <person name="Downs B."/>
            <person name="Dugan-Rocha S."/>
            <person name="Elkadiri S."/>
            <person name="Gnanaolivu R.D."/>
            <person name="Hernandez B."/>
            <person name="Javaid M."/>
            <person name="Jayaseelan J.C."/>
            <person name="Lee S."/>
            <person name="Li M."/>
            <person name="Ming W."/>
            <person name="Munidasa M."/>
            <person name="Muniz J."/>
            <person name="Nguyen L."/>
            <person name="Ongeri F."/>
            <person name="Osuji N."/>
            <person name="Pu L.-L."/>
            <person name="Puazo M."/>
            <person name="Qu C."/>
            <person name="Quiroz J."/>
            <person name="Raj R."/>
            <person name="Weissenberger G."/>
            <person name="Xin Y."/>
            <person name="Zou X."/>
            <person name="Han Y."/>
            <person name="Richards S."/>
            <person name="Worley K."/>
            <person name="Muzny D."/>
            <person name="Gibbs R."/>
        </authorList>
    </citation>
    <scope>NUCLEOTIDE SEQUENCE</scope>
    <source>
        <strain evidence="2">Sampled in the wild</strain>
    </source>
</reference>
<feature type="compositionally biased region" description="Basic and acidic residues" evidence="1">
    <location>
        <begin position="20"/>
        <end position="34"/>
    </location>
</feature>